<dbReference type="InterPro" id="IPR052235">
    <property type="entry name" value="Nephronectin_domain"/>
</dbReference>
<evidence type="ECO:0000256" key="6">
    <source>
        <dbReference type="ARBA" id="ARBA00022729"/>
    </source>
</evidence>
<evidence type="ECO:0000256" key="5">
    <source>
        <dbReference type="ARBA" id="ARBA00022536"/>
    </source>
</evidence>
<evidence type="ECO:0000256" key="12">
    <source>
        <dbReference type="SAM" id="SignalP"/>
    </source>
</evidence>
<name>A0A0B2V9K5_TOXCA</name>
<dbReference type="FunFam" id="2.10.25.10:FF:000005">
    <property type="entry name" value="Fibrillin 2"/>
    <property type="match status" value="2"/>
</dbReference>
<dbReference type="PROSITE" id="PS01186">
    <property type="entry name" value="EGF_2"/>
    <property type="match status" value="5"/>
</dbReference>
<dbReference type="InterPro" id="IPR055088">
    <property type="entry name" value="Fibulin_C"/>
</dbReference>
<feature type="signal peptide" evidence="12">
    <location>
        <begin position="1"/>
        <end position="21"/>
    </location>
</feature>
<dbReference type="InterPro" id="IPR001881">
    <property type="entry name" value="EGF-like_Ca-bd_dom"/>
</dbReference>
<dbReference type="Pfam" id="PF22914">
    <property type="entry name" value="Fibulin_C"/>
    <property type="match status" value="2"/>
</dbReference>
<keyword evidence="5 11" id="KW-0245">EGF-like domain</keyword>
<evidence type="ECO:0000313" key="15">
    <source>
        <dbReference type="Proteomes" id="UP000031036"/>
    </source>
</evidence>
<feature type="domain" description="EGF-like" evidence="13">
    <location>
        <begin position="573"/>
        <end position="613"/>
    </location>
</feature>
<evidence type="ECO:0000256" key="1">
    <source>
        <dbReference type="ARBA" id="ARBA00004498"/>
    </source>
</evidence>
<keyword evidence="10" id="KW-0325">Glycoprotein</keyword>
<gene>
    <name evidence="14" type="primary">fbl-1</name>
    <name evidence="14" type="ORF">Tcan_15892</name>
</gene>
<dbReference type="GO" id="GO:0005576">
    <property type="term" value="C:extracellular region"/>
    <property type="evidence" value="ECO:0007669"/>
    <property type="project" value="InterPro"/>
</dbReference>
<feature type="domain" description="EGF-like" evidence="13">
    <location>
        <begin position="487"/>
        <end position="528"/>
    </location>
</feature>
<evidence type="ECO:0000256" key="3">
    <source>
        <dbReference type="ARBA" id="ARBA00022525"/>
    </source>
</evidence>
<evidence type="ECO:0000313" key="14">
    <source>
        <dbReference type="EMBL" id="KHN78152.1"/>
    </source>
</evidence>
<evidence type="ECO:0000256" key="7">
    <source>
        <dbReference type="ARBA" id="ARBA00022737"/>
    </source>
</evidence>
<dbReference type="FunFam" id="2.10.25.10:FF:000078">
    <property type="entry name" value="Fibulin-1"/>
    <property type="match status" value="1"/>
</dbReference>
<evidence type="ECO:0000256" key="8">
    <source>
        <dbReference type="ARBA" id="ARBA00022837"/>
    </source>
</evidence>
<dbReference type="PROSITE" id="PS01187">
    <property type="entry name" value="EGF_CA"/>
    <property type="match status" value="3"/>
</dbReference>
<comment type="caution">
    <text evidence="14">The sequence shown here is derived from an EMBL/GenBank/DDBJ whole genome shotgun (WGS) entry which is preliminary data.</text>
</comment>
<dbReference type="SMART" id="SM00181">
    <property type="entry name" value="EGF"/>
    <property type="match status" value="10"/>
</dbReference>
<dbReference type="PANTHER" id="PTHR24050:SF27">
    <property type="entry name" value="FIBRILLIN-1"/>
    <property type="match status" value="1"/>
</dbReference>
<dbReference type="OrthoDB" id="10060424at2759"/>
<feature type="chain" id="PRO_5002095326" evidence="12">
    <location>
        <begin position="22"/>
        <end position="976"/>
    </location>
</feature>
<proteinExistence type="inferred from homology"/>
<dbReference type="Proteomes" id="UP000031036">
    <property type="component" value="Unassembled WGS sequence"/>
</dbReference>
<keyword evidence="15" id="KW-1185">Reference proteome</keyword>
<comment type="similarity">
    <text evidence="2">Belongs to the fibulin family.</text>
</comment>
<sequence length="976" mass="108993">MKRRLIYTQLFLLSLLACSLANELTRCCNSGARHFRKTDTCSSISTESAAVTCTRTASICCLRALLDQSCEHGTNMAETEEYCPANLNQIGAGLRKECCDCCLLAKDLIRRNAECIAPLGFSAQCLRSFNKCCQRKSEISFTQPLLITHRPESLHFLGVGDRCASSKCEHLCSDRGGEEVECSCRAGYDLGPDGTSCIDHDECATSYDGPTMVLTTPCEENETCENLPGGYRCYVRDPAVLSDGTSPFHVIEESNVYKRGPANVAYHQREQHCPLGWTLDETGACVDVNECERTDMCPDAYMHCLNAPGSYTCACLPGFYWSDAGSVCVDIDECLLLVDDCLESQRCLNTPGSFKCIRTISCGTGYVIDSENTEECIDVDECTRGLHDCGPLYVCRNTQGSYRCDPKKCAEGELMNPRTGECTHVDCPIGFKPNNGRCEDVNECETVGRCRQYEECINTPGSYRCQEKGNLCTNGYRMDRDTGFCVDINECAEGTHQCEDKQCINLLGSYKCRCSAGYDFNETSMRCEDIDECKKFAGHVCSLHATCENTIGSFECHCKEGFKLASDARNCDDIDECELGIAKCAQKCINIPGSYQCICERGYQLGADGITCEDIDECSLWAGSGDELCMGGCTNTPGSYVCNCPPGYEIQKDARTCKDIDECERGECQGKDRICVNTLGSFKCHRIECPPNYIHDKHYKNRCNRPRHLCDPLTELQCKAYPVHVSWQYIAIPRHVPISSQRTSITLFTIKGPSNPNSMVQFELNLKSAETDGLDVLPAVRSNFLLQKGDERNSAIISLRDSLDGPQDVELELVLRLTVNGVFQGKFIANLLVYVSAMKRQRNLPLAINPNVEDGYSCLKRCHPHDAICMGNHTREILYQFRAVPSMRFIRQPIEVSRIRAQMDTPFSVEYRVDRSNRRKFAVEQDRNIGIVKLITPLQGPSSELVRLHINTYSRTHVLLAHNVALIRVYVSKYFF</sequence>
<dbReference type="InterPro" id="IPR000742">
    <property type="entry name" value="EGF"/>
</dbReference>
<dbReference type="EMBL" id="JPKZ01002155">
    <property type="protein sequence ID" value="KHN78152.1"/>
    <property type="molecule type" value="Genomic_DNA"/>
</dbReference>
<evidence type="ECO:0000256" key="10">
    <source>
        <dbReference type="ARBA" id="ARBA00023180"/>
    </source>
</evidence>
<dbReference type="PROSITE" id="PS51257">
    <property type="entry name" value="PROKAR_LIPOPROTEIN"/>
    <property type="match status" value="1"/>
</dbReference>
<keyword evidence="8" id="KW-0106">Calcium</keyword>
<keyword evidence="6 12" id="KW-0732">Signal</keyword>
<protein>
    <submittedName>
        <fullName evidence="14">Fibulin-1</fullName>
    </submittedName>
</protein>
<organism evidence="14 15">
    <name type="scientific">Toxocara canis</name>
    <name type="common">Canine roundworm</name>
    <dbReference type="NCBI Taxonomy" id="6265"/>
    <lineage>
        <taxon>Eukaryota</taxon>
        <taxon>Metazoa</taxon>
        <taxon>Ecdysozoa</taxon>
        <taxon>Nematoda</taxon>
        <taxon>Chromadorea</taxon>
        <taxon>Rhabditida</taxon>
        <taxon>Spirurina</taxon>
        <taxon>Ascaridomorpha</taxon>
        <taxon>Ascaridoidea</taxon>
        <taxon>Toxocaridae</taxon>
        <taxon>Toxocara</taxon>
    </lineage>
</organism>
<keyword evidence="3" id="KW-0964">Secreted</keyword>
<comment type="subcellular location">
    <subcellularLocation>
        <location evidence="1">Secreted</location>
        <location evidence="1">Extracellular space</location>
        <location evidence="1">Extracellular matrix</location>
    </subcellularLocation>
</comment>
<evidence type="ECO:0000256" key="11">
    <source>
        <dbReference type="PROSITE-ProRule" id="PRU00076"/>
    </source>
</evidence>
<dbReference type="AlphaFoldDB" id="A0A0B2V9K5"/>
<dbReference type="InterPro" id="IPR000152">
    <property type="entry name" value="EGF-type_Asp/Asn_hydroxyl_site"/>
</dbReference>
<accession>A0A0B2V9K5</accession>
<dbReference type="InterPro" id="IPR026823">
    <property type="entry name" value="cEGF"/>
</dbReference>
<dbReference type="OMA" id="MNTCRDI"/>
<dbReference type="Gene3D" id="2.10.25.10">
    <property type="entry name" value="Laminin"/>
    <property type="match status" value="11"/>
</dbReference>
<comment type="caution">
    <text evidence="11">Lacks conserved residue(s) required for the propagation of feature annotation.</text>
</comment>
<dbReference type="Pfam" id="PF12662">
    <property type="entry name" value="cEGF"/>
    <property type="match status" value="2"/>
</dbReference>
<dbReference type="CDD" id="cd00054">
    <property type="entry name" value="EGF_CA"/>
    <property type="match status" value="4"/>
</dbReference>
<dbReference type="GO" id="GO:0005509">
    <property type="term" value="F:calcium ion binding"/>
    <property type="evidence" value="ECO:0007669"/>
    <property type="project" value="InterPro"/>
</dbReference>
<dbReference type="SMART" id="SM00179">
    <property type="entry name" value="EGF_CA"/>
    <property type="match status" value="10"/>
</dbReference>
<evidence type="ECO:0000259" key="13">
    <source>
        <dbReference type="PROSITE" id="PS50026"/>
    </source>
</evidence>
<dbReference type="PANTHER" id="PTHR24050">
    <property type="entry name" value="PA14 DOMAIN-CONTAINING PROTEIN"/>
    <property type="match status" value="1"/>
</dbReference>
<dbReference type="InterPro" id="IPR000020">
    <property type="entry name" value="Anaphylatoxin/fibulin"/>
</dbReference>
<feature type="domain" description="EGF-like" evidence="13">
    <location>
        <begin position="529"/>
        <end position="572"/>
    </location>
</feature>
<dbReference type="PROSITE" id="PS01177">
    <property type="entry name" value="ANAPHYLATOXIN_1"/>
    <property type="match status" value="1"/>
</dbReference>
<evidence type="ECO:0000256" key="4">
    <source>
        <dbReference type="ARBA" id="ARBA00022530"/>
    </source>
</evidence>
<dbReference type="PROSITE" id="PS50026">
    <property type="entry name" value="EGF_3"/>
    <property type="match status" value="4"/>
</dbReference>
<dbReference type="InterPro" id="IPR018097">
    <property type="entry name" value="EGF_Ca-bd_CS"/>
</dbReference>
<keyword evidence="4" id="KW-0272">Extracellular matrix</keyword>
<keyword evidence="7" id="KW-0677">Repeat</keyword>
<dbReference type="FunFam" id="2.10.25.10:FF:000014">
    <property type="entry name" value="Latent-transforming growth factor beta-binding protein 3"/>
    <property type="match status" value="1"/>
</dbReference>
<dbReference type="InterPro" id="IPR049883">
    <property type="entry name" value="NOTCH1_EGF-like"/>
</dbReference>
<dbReference type="SUPFAM" id="SSF57184">
    <property type="entry name" value="Growth factor receptor domain"/>
    <property type="match status" value="2"/>
</dbReference>
<keyword evidence="9" id="KW-1015">Disulfide bond</keyword>
<dbReference type="InterPro" id="IPR009030">
    <property type="entry name" value="Growth_fac_rcpt_cys_sf"/>
</dbReference>
<dbReference type="FunFam" id="2.10.25.10:FF:000139">
    <property type="entry name" value="Fibulin-1"/>
    <property type="match status" value="1"/>
</dbReference>
<reference evidence="14 15" key="1">
    <citation type="submission" date="2014-11" db="EMBL/GenBank/DDBJ databases">
        <title>Genetic blueprint of the zoonotic pathogen Toxocara canis.</title>
        <authorList>
            <person name="Zhu X.-Q."/>
            <person name="Korhonen P.K."/>
            <person name="Cai H."/>
            <person name="Young N.D."/>
            <person name="Nejsum P."/>
            <person name="von Samson-Himmelstjerna G."/>
            <person name="Boag P.R."/>
            <person name="Tan P."/>
            <person name="Li Q."/>
            <person name="Min J."/>
            <person name="Yang Y."/>
            <person name="Wang X."/>
            <person name="Fang X."/>
            <person name="Hall R.S."/>
            <person name="Hofmann A."/>
            <person name="Sternberg P.W."/>
            <person name="Jex A.R."/>
            <person name="Gasser R.B."/>
        </authorList>
    </citation>
    <scope>NUCLEOTIDE SEQUENCE [LARGE SCALE GENOMIC DNA]</scope>
    <source>
        <strain evidence="14">PN_DK_2014</strain>
    </source>
</reference>
<dbReference type="STRING" id="6265.A0A0B2V9K5"/>
<dbReference type="SUPFAM" id="SSF57196">
    <property type="entry name" value="EGF/Laminin"/>
    <property type="match status" value="4"/>
</dbReference>
<dbReference type="PROSITE" id="PS00010">
    <property type="entry name" value="ASX_HYDROXYL"/>
    <property type="match status" value="4"/>
</dbReference>
<evidence type="ECO:0000256" key="2">
    <source>
        <dbReference type="ARBA" id="ARBA00006127"/>
    </source>
</evidence>
<evidence type="ECO:0000256" key="9">
    <source>
        <dbReference type="ARBA" id="ARBA00023157"/>
    </source>
</evidence>
<feature type="domain" description="EGF-like" evidence="13">
    <location>
        <begin position="287"/>
        <end position="325"/>
    </location>
</feature>
<dbReference type="Pfam" id="PF07645">
    <property type="entry name" value="EGF_CA"/>
    <property type="match status" value="7"/>
</dbReference>